<name>A0A0M9BQA0_9BACL</name>
<dbReference type="SUPFAM" id="SSF56059">
    <property type="entry name" value="Glutathione synthetase ATP-binding domain-like"/>
    <property type="match status" value="1"/>
</dbReference>
<dbReference type="PATRIC" id="fig|1705561.3.peg.1536"/>
<dbReference type="Gene3D" id="3.30.470.20">
    <property type="entry name" value="ATP-grasp fold, B domain"/>
    <property type="match status" value="1"/>
</dbReference>
<evidence type="ECO:0000313" key="3">
    <source>
        <dbReference type="EMBL" id="KOY16898.1"/>
    </source>
</evidence>
<sequence length="433" mass="49128">MTIRFRKNGHPTSESLNVLLTGGRAPVTLDLARMFHRAGHRVYVAESVVRHLCRLSGAVEQCFMVPSPRHETENYLLEMESLVQAWQIDLLIPMCEEVFYIAQGAKQLRNHCRVLVSPIEQLHELHHKYDFIQLAESLGLSVPDTRLIHSRQEWMEVQPVLETEGEWVWKPVYSRFAARVLMPISSIAEFDVGAPDQKIYAGKMKQSRLQNDPPGDTEISSASPWVAQAYVAGQMLCTYSVAYEGKIVAHTTYDSRYRTGSVGASVFFEHVEHEGIYEWVRQFVQATGFSGQIGFDFIETEDGQVYAIECNPRATSGIHLFYPGDGLVRALFAPEELVKAAKVIIPKQGSKAMLMLPMLGSGLQQLWGKGSMGAWMAAWRGTRDVVYQRHDPKPWFEQFAVVLSAWRLARKHKLSLTEALTHDIEWNGEHRDE</sequence>
<dbReference type="GO" id="GO:0046872">
    <property type="term" value="F:metal ion binding"/>
    <property type="evidence" value="ECO:0007669"/>
    <property type="project" value="InterPro"/>
</dbReference>
<dbReference type="Pfam" id="PF02655">
    <property type="entry name" value="ATP-grasp_3"/>
    <property type="match status" value="1"/>
</dbReference>
<keyword evidence="1" id="KW-0547">Nucleotide-binding</keyword>
<dbReference type="InterPro" id="IPR011761">
    <property type="entry name" value="ATP-grasp"/>
</dbReference>
<proteinExistence type="predicted"/>
<dbReference type="PROSITE" id="PS50975">
    <property type="entry name" value="ATP_GRASP"/>
    <property type="match status" value="1"/>
</dbReference>
<dbReference type="InterPro" id="IPR003806">
    <property type="entry name" value="ATP-grasp_PylC-type"/>
</dbReference>
<evidence type="ECO:0000256" key="1">
    <source>
        <dbReference type="PROSITE-ProRule" id="PRU00409"/>
    </source>
</evidence>
<organism evidence="3 4">
    <name type="scientific">Paenibacillus xylanivorans</name>
    <dbReference type="NCBI Taxonomy" id="1705561"/>
    <lineage>
        <taxon>Bacteria</taxon>
        <taxon>Bacillati</taxon>
        <taxon>Bacillota</taxon>
        <taxon>Bacilli</taxon>
        <taxon>Bacillales</taxon>
        <taxon>Paenibacillaceae</taxon>
        <taxon>Paenibacillus</taxon>
    </lineage>
</organism>
<evidence type="ECO:0000259" key="2">
    <source>
        <dbReference type="PROSITE" id="PS50975"/>
    </source>
</evidence>
<gene>
    <name evidence="3" type="ORF">AMS66_08510</name>
</gene>
<dbReference type="GO" id="GO:0005524">
    <property type="term" value="F:ATP binding"/>
    <property type="evidence" value="ECO:0007669"/>
    <property type="project" value="UniProtKB-UniRule"/>
</dbReference>
<dbReference type="Proteomes" id="UP000037688">
    <property type="component" value="Unassembled WGS sequence"/>
</dbReference>
<reference evidence="3 4" key="1">
    <citation type="submission" date="2015-08" db="EMBL/GenBank/DDBJ databases">
        <title>Draft genome sequence of cellulolytic and xylanolytic Paenibacillus sp. A59, isolated from a decaying forest soil from Patagonia, Argentina.</title>
        <authorList>
            <person name="Ghio S."/>
            <person name="Caceres A.M."/>
            <person name="Talia P."/>
            <person name="Grasso D."/>
            <person name="Campos E."/>
        </authorList>
    </citation>
    <scope>NUCLEOTIDE SEQUENCE [LARGE SCALE GENOMIC DNA]</scope>
    <source>
        <strain evidence="3 4">A59</strain>
    </source>
</reference>
<keyword evidence="1" id="KW-0067">ATP-binding</keyword>
<protein>
    <recommendedName>
        <fullName evidence="2">ATP-grasp domain-containing protein</fullName>
    </recommendedName>
</protein>
<dbReference type="Gene3D" id="3.40.50.20">
    <property type="match status" value="1"/>
</dbReference>
<dbReference type="AlphaFoldDB" id="A0A0M9BQA0"/>
<dbReference type="RefSeq" id="WP_053780384.1">
    <property type="nucleotide sequence ID" value="NZ_LITU01000050.1"/>
</dbReference>
<keyword evidence="4" id="KW-1185">Reference proteome</keyword>
<feature type="domain" description="ATP-grasp" evidence="2">
    <location>
        <begin position="132"/>
        <end position="342"/>
    </location>
</feature>
<dbReference type="EMBL" id="LITU01000050">
    <property type="protein sequence ID" value="KOY16898.1"/>
    <property type="molecule type" value="Genomic_DNA"/>
</dbReference>
<comment type="caution">
    <text evidence="3">The sequence shown here is derived from an EMBL/GenBank/DDBJ whole genome shotgun (WGS) entry which is preliminary data.</text>
</comment>
<evidence type="ECO:0000313" key="4">
    <source>
        <dbReference type="Proteomes" id="UP000037688"/>
    </source>
</evidence>
<accession>A0A0M9BQA0</accession>